<name>A0A5J5HZJ8_9BACI</name>
<proteinExistence type="predicted"/>
<dbReference type="GO" id="GO:0016787">
    <property type="term" value="F:hydrolase activity"/>
    <property type="evidence" value="ECO:0007669"/>
    <property type="project" value="UniProtKB-KW"/>
</dbReference>
<evidence type="ECO:0000259" key="1">
    <source>
        <dbReference type="Pfam" id="PF00561"/>
    </source>
</evidence>
<dbReference type="InterPro" id="IPR000073">
    <property type="entry name" value="AB_hydrolase_1"/>
</dbReference>
<gene>
    <name evidence="2" type="ORF">F4V44_04590</name>
</gene>
<dbReference type="AlphaFoldDB" id="A0A5J5HZJ8"/>
<dbReference type="SUPFAM" id="SSF53474">
    <property type="entry name" value="alpha/beta-Hydrolases"/>
    <property type="match status" value="1"/>
</dbReference>
<dbReference type="GO" id="GO:0016020">
    <property type="term" value="C:membrane"/>
    <property type="evidence" value="ECO:0007669"/>
    <property type="project" value="TreeGrafter"/>
</dbReference>
<protein>
    <submittedName>
        <fullName evidence="2">Alpha/beta hydrolase</fullName>
    </submittedName>
</protein>
<keyword evidence="2" id="KW-0378">Hydrolase</keyword>
<dbReference type="OrthoDB" id="1817159at2"/>
<dbReference type="PANTHER" id="PTHR43798:SF33">
    <property type="entry name" value="HYDROLASE, PUTATIVE (AFU_ORTHOLOGUE AFUA_2G14860)-RELATED"/>
    <property type="match status" value="1"/>
</dbReference>
<reference evidence="2 3" key="1">
    <citation type="submission" date="2019-09" db="EMBL/GenBank/DDBJ databases">
        <title>Whole genome sequences of isolates from the Mars Exploration Rovers.</title>
        <authorList>
            <person name="Seuylemezian A."/>
            <person name="Vaishampayan P."/>
        </authorList>
    </citation>
    <scope>NUCLEOTIDE SEQUENCE [LARGE SCALE GENOMIC DNA]</scope>
    <source>
        <strain evidence="2 3">MER_TA_151</strain>
    </source>
</reference>
<dbReference type="RefSeq" id="WP_150438804.1">
    <property type="nucleotide sequence ID" value="NZ_VYKL01000010.1"/>
</dbReference>
<feature type="domain" description="AB hydrolase-1" evidence="1">
    <location>
        <begin position="67"/>
        <end position="306"/>
    </location>
</feature>
<dbReference type="PANTHER" id="PTHR43798">
    <property type="entry name" value="MONOACYLGLYCEROL LIPASE"/>
    <property type="match status" value="1"/>
</dbReference>
<comment type="caution">
    <text evidence="2">The sequence shown here is derived from an EMBL/GenBank/DDBJ whole genome shotgun (WGS) entry which is preliminary data.</text>
</comment>
<dbReference type="Pfam" id="PF00561">
    <property type="entry name" value="Abhydrolase_1"/>
    <property type="match status" value="1"/>
</dbReference>
<sequence length="326" mass="37261">MKTKRTSRFRVITRNILLFLAAALLLWFFFHKGITAYEQHKYPPIGQLVEVDGKKMHVYTKGKGENTILLMSGLGTAAPVLDFEPLINELSKNNRVAVVEYFGYGWSNRTDKERTVEHIVEEIRTALKKSNIKGPYILMPHSISGIYSMYYVNNYPTEVKAVIGIDPTLPKALEYFKEAPPIMPNYLSYLAPTGITRLAVNMMADHFFPIAEDGTYSKENLNMTRAISAWKGYNRNVVDEANEIGNNMDKTVHMTFPSEMPVLFFTTKEDKVNEEGKSNVTFYETQVTNHSASKVVTLEGHHYLHWTQSKKMGHHVNEFMAAFEDE</sequence>
<evidence type="ECO:0000313" key="2">
    <source>
        <dbReference type="EMBL" id="KAA9028552.1"/>
    </source>
</evidence>
<dbReference type="Proteomes" id="UP000326671">
    <property type="component" value="Unassembled WGS sequence"/>
</dbReference>
<dbReference type="InterPro" id="IPR050266">
    <property type="entry name" value="AB_hydrolase_sf"/>
</dbReference>
<dbReference type="InterPro" id="IPR029058">
    <property type="entry name" value="AB_hydrolase_fold"/>
</dbReference>
<keyword evidence="3" id="KW-1185">Reference proteome</keyword>
<dbReference type="EMBL" id="VYKL01000010">
    <property type="protein sequence ID" value="KAA9028552.1"/>
    <property type="molecule type" value="Genomic_DNA"/>
</dbReference>
<evidence type="ECO:0000313" key="3">
    <source>
        <dbReference type="Proteomes" id="UP000326671"/>
    </source>
</evidence>
<dbReference type="Gene3D" id="3.40.50.1820">
    <property type="entry name" value="alpha/beta hydrolase"/>
    <property type="match status" value="1"/>
</dbReference>
<organism evidence="2 3">
    <name type="scientific">Niallia endozanthoxylica</name>
    <dbReference type="NCBI Taxonomy" id="2036016"/>
    <lineage>
        <taxon>Bacteria</taxon>
        <taxon>Bacillati</taxon>
        <taxon>Bacillota</taxon>
        <taxon>Bacilli</taxon>
        <taxon>Bacillales</taxon>
        <taxon>Bacillaceae</taxon>
        <taxon>Niallia</taxon>
    </lineage>
</organism>
<accession>A0A5J5HZJ8</accession>